<dbReference type="GO" id="GO:0046872">
    <property type="term" value="F:metal ion binding"/>
    <property type="evidence" value="ECO:0007669"/>
    <property type="project" value="UniProtKB-KW"/>
</dbReference>
<dbReference type="EC" id="1.11.1.6" evidence="2"/>
<feature type="domain" description="Catalase core" evidence="9">
    <location>
        <begin position="1"/>
        <end position="127"/>
    </location>
</feature>
<keyword evidence="5" id="KW-0479">Metal-binding</keyword>
<dbReference type="InterPro" id="IPR002226">
    <property type="entry name" value="Catalase_haem_BS"/>
</dbReference>
<dbReference type="EMBL" id="ANOH01000363">
    <property type="protein sequence ID" value="EMI53336.1"/>
    <property type="molecule type" value="Genomic_DNA"/>
</dbReference>
<comment type="caution">
    <text evidence="10">The sequence shown here is derived from an EMBL/GenBank/DDBJ whole genome shotgun (WGS) entry which is preliminary data.</text>
</comment>
<dbReference type="PROSITE" id="PS51402">
    <property type="entry name" value="CATALASE_3"/>
    <property type="match status" value="1"/>
</dbReference>
<evidence type="ECO:0000256" key="6">
    <source>
        <dbReference type="ARBA" id="ARBA00023002"/>
    </source>
</evidence>
<dbReference type="GO" id="GO:0005737">
    <property type="term" value="C:cytoplasm"/>
    <property type="evidence" value="ECO:0007669"/>
    <property type="project" value="TreeGrafter"/>
</dbReference>
<proteinExistence type="inferred from homology"/>
<dbReference type="InterPro" id="IPR011614">
    <property type="entry name" value="Catalase_core"/>
</dbReference>
<dbReference type="GO" id="GO:0004096">
    <property type="term" value="F:catalase activity"/>
    <property type="evidence" value="ECO:0007669"/>
    <property type="project" value="UniProtKB-EC"/>
</dbReference>
<evidence type="ECO:0000256" key="2">
    <source>
        <dbReference type="ARBA" id="ARBA00012314"/>
    </source>
</evidence>
<organism evidence="10 11">
    <name type="scientific">Rhodopirellula sallentina SM41</name>
    <dbReference type="NCBI Taxonomy" id="1263870"/>
    <lineage>
        <taxon>Bacteria</taxon>
        <taxon>Pseudomonadati</taxon>
        <taxon>Planctomycetota</taxon>
        <taxon>Planctomycetia</taxon>
        <taxon>Pirellulales</taxon>
        <taxon>Pirellulaceae</taxon>
        <taxon>Rhodopirellula</taxon>
    </lineage>
</organism>
<dbReference type="GO" id="GO:0042744">
    <property type="term" value="P:hydrogen peroxide catabolic process"/>
    <property type="evidence" value="ECO:0007669"/>
    <property type="project" value="UniProtKB-KW"/>
</dbReference>
<evidence type="ECO:0000256" key="3">
    <source>
        <dbReference type="ARBA" id="ARBA00022559"/>
    </source>
</evidence>
<keyword evidence="6 10" id="KW-0560">Oxidoreductase</keyword>
<dbReference type="InterPro" id="IPR018028">
    <property type="entry name" value="Catalase"/>
</dbReference>
<dbReference type="SUPFAM" id="SSF56634">
    <property type="entry name" value="Heme-dependent catalase-like"/>
    <property type="match status" value="1"/>
</dbReference>
<keyword evidence="7" id="KW-0408">Iron</keyword>
<dbReference type="Pfam" id="PF06628">
    <property type="entry name" value="Catalase-rel"/>
    <property type="match status" value="1"/>
</dbReference>
<sequence length="219" mass="24812">MPFEDAKTYRFNPFDLTKIWPHSDYPLHEVGKLTLNRNPTDFHTEIEQAAFEPNNMVPGIGPSPDKMLLGRMFAYADAHRARMGVNYKQIPVNRPQCPVHSYSKDGALRVDNVTDPVYAPNSKGGPQADPQRYPESATWSADGEFVRSAYTLRKDDDDWGQAGTLVREVLDDDARDRLVSNVVGHLKQDVTEPVLKRAIEYWRNIDQSIGDRIAKGVQE</sequence>
<dbReference type="InterPro" id="IPR020835">
    <property type="entry name" value="Catalase_sf"/>
</dbReference>
<dbReference type="Pfam" id="PF00199">
    <property type="entry name" value="Catalase"/>
    <property type="match status" value="1"/>
</dbReference>
<dbReference type="InterPro" id="IPR010582">
    <property type="entry name" value="Catalase_immune_responsive"/>
</dbReference>
<evidence type="ECO:0000256" key="7">
    <source>
        <dbReference type="ARBA" id="ARBA00023004"/>
    </source>
</evidence>
<gene>
    <name evidence="10" type="ORF">RSSM_05231</name>
</gene>
<keyword evidence="4" id="KW-0349">Heme</keyword>
<accession>M5U653</accession>
<evidence type="ECO:0000256" key="5">
    <source>
        <dbReference type="ARBA" id="ARBA00022723"/>
    </source>
</evidence>
<comment type="similarity">
    <text evidence="1">Belongs to the catalase family.</text>
</comment>
<keyword evidence="3 10" id="KW-0575">Peroxidase</keyword>
<dbReference type="GO" id="GO:0020037">
    <property type="term" value="F:heme binding"/>
    <property type="evidence" value="ECO:0007669"/>
    <property type="project" value="InterPro"/>
</dbReference>
<reference evidence="10 11" key="1">
    <citation type="journal article" date="2013" name="Mar. Genomics">
        <title>Expression of sulfatases in Rhodopirellula baltica and the diversity of sulfatases in the genus Rhodopirellula.</title>
        <authorList>
            <person name="Wegner C.E."/>
            <person name="Richter-Heitmann T."/>
            <person name="Klindworth A."/>
            <person name="Klockow C."/>
            <person name="Richter M."/>
            <person name="Achstetter T."/>
            <person name="Glockner F.O."/>
            <person name="Harder J."/>
        </authorList>
    </citation>
    <scope>NUCLEOTIDE SEQUENCE [LARGE SCALE GENOMIC DNA]</scope>
    <source>
        <strain evidence="10 11">SM41</strain>
    </source>
</reference>
<protein>
    <recommendedName>
        <fullName evidence="2">catalase</fullName>
        <ecNumber evidence="2">1.11.1.6</ecNumber>
    </recommendedName>
</protein>
<dbReference type="PRINTS" id="PR00067">
    <property type="entry name" value="CATALASE"/>
</dbReference>
<dbReference type="PANTHER" id="PTHR11465">
    <property type="entry name" value="CATALASE"/>
    <property type="match status" value="1"/>
</dbReference>
<keyword evidence="8" id="KW-0376">Hydrogen peroxide</keyword>
<evidence type="ECO:0000256" key="1">
    <source>
        <dbReference type="ARBA" id="ARBA00005329"/>
    </source>
</evidence>
<dbReference type="SMART" id="SM01060">
    <property type="entry name" value="Catalase"/>
    <property type="match status" value="1"/>
</dbReference>
<dbReference type="PROSITE" id="PS00437">
    <property type="entry name" value="CATALASE_1"/>
    <property type="match status" value="1"/>
</dbReference>
<dbReference type="GO" id="GO:0042542">
    <property type="term" value="P:response to hydrogen peroxide"/>
    <property type="evidence" value="ECO:0007669"/>
    <property type="project" value="TreeGrafter"/>
</dbReference>
<keyword evidence="11" id="KW-1185">Reference proteome</keyword>
<evidence type="ECO:0000313" key="10">
    <source>
        <dbReference type="EMBL" id="EMI53336.1"/>
    </source>
</evidence>
<dbReference type="PANTHER" id="PTHR11465:SF9">
    <property type="entry name" value="CATALASE"/>
    <property type="match status" value="1"/>
</dbReference>
<evidence type="ECO:0000259" key="9">
    <source>
        <dbReference type="SMART" id="SM01060"/>
    </source>
</evidence>
<dbReference type="Gene3D" id="2.40.180.10">
    <property type="entry name" value="Catalase core domain"/>
    <property type="match status" value="1"/>
</dbReference>
<dbReference type="PATRIC" id="fig|1263870.3.peg.5534"/>
<name>M5U653_9BACT</name>
<evidence type="ECO:0000313" key="11">
    <source>
        <dbReference type="Proteomes" id="UP000011885"/>
    </source>
</evidence>
<dbReference type="Proteomes" id="UP000011885">
    <property type="component" value="Unassembled WGS sequence"/>
</dbReference>
<evidence type="ECO:0000256" key="8">
    <source>
        <dbReference type="ARBA" id="ARBA00023324"/>
    </source>
</evidence>
<evidence type="ECO:0000256" key="4">
    <source>
        <dbReference type="ARBA" id="ARBA00022617"/>
    </source>
</evidence>
<dbReference type="AlphaFoldDB" id="M5U653"/>